<dbReference type="RefSeq" id="WP_070966797.1">
    <property type="nucleotide sequence ID" value="NZ_CP017603.1"/>
</dbReference>
<evidence type="ECO:0000313" key="1">
    <source>
        <dbReference type="EMBL" id="AOY76015.1"/>
    </source>
</evidence>
<reference evidence="1 3" key="1">
    <citation type="submission" date="2016-10" db="EMBL/GenBank/DDBJ databases">
        <title>Complete Genome Sequence of Acetogen Clostridium formicoaceticum ATCC 27076.</title>
        <authorList>
            <person name="Bao T."/>
            <person name="Cheng C."/>
            <person name="Zhao J."/>
            <person name="Yang S.-T."/>
            <person name="Wang J."/>
            <person name="Wang M."/>
        </authorList>
    </citation>
    <scope>NUCLEOTIDE SEQUENCE [LARGE SCALE GENOMIC DNA]</scope>
    <source>
        <strain evidence="1 3">ATCC 27076</strain>
    </source>
</reference>
<accession>A0AAC9RJ01</accession>
<dbReference type="KEGG" id="cfm:BJL90_08955"/>
<dbReference type="Gene3D" id="2.180.10.10">
    <property type="entry name" value="RHS repeat-associated core"/>
    <property type="match status" value="1"/>
</dbReference>
<sequence>MFILSWLLLFSFFNTSIVKAVIYPGSGSIIATPGQRDWDKTDVTVNLIYHGDKIGHLLTLQYAWSKSAGEAIEWELQTESNSTSESIVWQPYTGAVTQSNDGIWYLHYKAVNTFKGEIKGYYGPYKINEITTYLYEYNELGQLVKIKLPTGETLYSYEYDNNGNLITKTKN</sequence>
<keyword evidence="3" id="KW-1185">Reference proteome</keyword>
<protein>
    <submittedName>
        <fullName evidence="2">RHS Repeat protein</fullName>
    </submittedName>
</protein>
<dbReference type="EMBL" id="CP020559">
    <property type="protein sequence ID" value="ARE86372.1"/>
    <property type="molecule type" value="Genomic_DNA"/>
</dbReference>
<dbReference type="EMBL" id="CP017603">
    <property type="protein sequence ID" value="AOY76015.1"/>
    <property type="molecule type" value="Genomic_DNA"/>
</dbReference>
<dbReference type="AlphaFoldDB" id="A0AAC9RJ01"/>
<evidence type="ECO:0000313" key="3">
    <source>
        <dbReference type="Proteomes" id="UP000177894"/>
    </source>
</evidence>
<proteinExistence type="predicted"/>
<dbReference type="InterPro" id="IPR031325">
    <property type="entry name" value="RHS_repeat"/>
</dbReference>
<gene>
    <name evidence="1" type="ORF">BJL90_08955</name>
    <name evidence="2" type="ORF">CLFO_06940</name>
</gene>
<dbReference type="Proteomes" id="UP000192478">
    <property type="component" value="Chromosome"/>
</dbReference>
<dbReference type="Proteomes" id="UP000177894">
    <property type="component" value="Chromosome"/>
</dbReference>
<organism evidence="2 4">
    <name type="scientific">Clostridium formicaceticum</name>
    <dbReference type="NCBI Taxonomy" id="1497"/>
    <lineage>
        <taxon>Bacteria</taxon>
        <taxon>Bacillati</taxon>
        <taxon>Bacillota</taxon>
        <taxon>Clostridia</taxon>
        <taxon>Eubacteriales</taxon>
        <taxon>Clostridiaceae</taxon>
        <taxon>Clostridium</taxon>
    </lineage>
</organism>
<evidence type="ECO:0000313" key="4">
    <source>
        <dbReference type="Proteomes" id="UP000192478"/>
    </source>
</evidence>
<reference evidence="2 4" key="2">
    <citation type="submission" date="2017-03" db="EMBL/GenBank/DDBJ databases">
        <title>Complete sequence of Clostridium formicaceticum DSM 92.</title>
        <authorList>
            <person name="Poehlein A."/>
            <person name="Karl M."/>
            <person name="Bengelsdorf F.R."/>
            <person name="Duerre P."/>
            <person name="Daniel R."/>
        </authorList>
    </citation>
    <scope>NUCLEOTIDE SEQUENCE [LARGE SCALE GENOMIC DNA]</scope>
    <source>
        <strain evidence="2 4">DSM 92</strain>
    </source>
</reference>
<dbReference type="InterPro" id="IPR006530">
    <property type="entry name" value="YD"/>
</dbReference>
<dbReference type="Pfam" id="PF05593">
    <property type="entry name" value="RHS_repeat"/>
    <property type="match status" value="1"/>
</dbReference>
<evidence type="ECO:0000313" key="2">
    <source>
        <dbReference type="EMBL" id="ARE86372.1"/>
    </source>
</evidence>
<name>A0AAC9RJ01_9CLOT</name>
<dbReference type="NCBIfam" id="TIGR01643">
    <property type="entry name" value="YD_repeat_2x"/>
    <property type="match status" value="1"/>
</dbReference>